<feature type="compositionally biased region" description="Basic and acidic residues" evidence="1">
    <location>
        <begin position="323"/>
        <end position="333"/>
    </location>
</feature>
<evidence type="ECO:0000256" key="1">
    <source>
        <dbReference type="SAM" id="MobiDB-lite"/>
    </source>
</evidence>
<dbReference type="Proteomes" id="UP000334340">
    <property type="component" value="Unassembled WGS sequence"/>
</dbReference>
<keyword evidence="3" id="KW-1185">Reference proteome</keyword>
<gene>
    <name evidence="2" type="ORF">MELA_00258</name>
</gene>
<proteinExistence type="predicted"/>
<feature type="region of interest" description="Disordered" evidence="1">
    <location>
        <begin position="227"/>
        <end position="259"/>
    </location>
</feature>
<protein>
    <submittedName>
        <fullName evidence="2">Uncharacterized protein</fullName>
    </submittedName>
</protein>
<dbReference type="EMBL" id="CABIKM010000003">
    <property type="protein sequence ID" value="VUZ83900.1"/>
    <property type="molecule type" value="Genomic_DNA"/>
</dbReference>
<dbReference type="AlphaFoldDB" id="A0A564ZF52"/>
<feature type="region of interest" description="Disordered" evidence="1">
    <location>
        <begin position="305"/>
        <end position="333"/>
    </location>
</feature>
<organism evidence="2 3">
    <name type="scientific">Candidatus Methylomirabilis lanthanidiphila</name>
    <dbReference type="NCBI Taxonomy" id="2211376"/>
    <lineage>
        <taxon>Bacteria</taxon>
        <taxon>Candidatus Methylomirabilota</taxon>
        <taxon>Candidatus Methylomirabilia</taxon>
        <taxon>Candidatus Methylomirabilales</taxon>
        <taxon>Candidatus Methylomirabilaceae</taxon>
        <taxon>Candidatus Methylomirabilis</taxon>
    </lineage>
</organism>
<evidence type="ECO:0000313" key="2">
    <source>
        <dbReference type="EMBL" id="VUZ83900.1"/>
    </source>
</evidence>
<accession>A0A564ZF52</accession>
<name>A0A564ZF52_9BACT</name>
<reference evidence="2 3" key="1">
    <citation type="submission" date="2019-07" db="EMBL/GenBank/DDBJ databases">
        <authorList>
            <person name="Cremers G."/>
        </authorList>
    </citation>
    <scope>NUCLEOTIDE SEQUENCE [LARGE SCALE GENOMIC DNA]</scope>
</reference>
<sequence>MNDFLDNLIDRHMGATPPIMPRLPALFESEASHSGLDAAVLDNKVPETEGTNLPSSAPVVRHAAPPTAIEPARQQDARTPSVFTSEERPSANAVADQPRLFLSARGTARISSPSAIEPVQQQDPPIPQVPTRGETSSAEVVADEPRFSPTTRRTTRIPSASHNRGEKVAEEAYQARESLVPILSLSSITLPLIEDRMRQAHQQKPIEHAPPDIERVSAEPVLIGDTVNRPLFPLSPRERGTDSTGDPPTRLRRDGRGAHGLLRPSITAIAPAIASVVGAEEPMSQTEPVINVTIGRIEVRATVAPQKAMPKSENRPPVMGLDEYLRRRSGGHD</sequence>
<feature type="region of interest" description="Disordered" evidence="1">
    <location>
        <begin position="116"/>
        <end position="167"/>
    </location>
</feature>
<evidence type="ECO:0000313" key="3">
    <source>
        <dbReference type="Proteomes" id="UP000334340"/>
    </source>
</evidence>